<feature type="domain" description="EGF-like" evidence="11">
    <location>
        <begin position="646"/>
        <end position="679"/>
    </location>
</feature>
<protein>
    <recommendedName>
        <fullName evidence="16">Disintegrin and metalloproteinase domain-containing protein 20-like</fullName>
    </recommendedName>
</protein>
<gene>
    <name evidence="14" type="primary">LOC100345032</name>
</gene>
<evidence type="ECO:0000256" key="1">
    <source>
        <dbReference type="ARBA" id="ARBA00004167"/>
    </source>
</evidence>
<dbReference type="GO" id="GO:1990913">
    <property type="term" value="C:sperm head plasma membrane"/>
    <property type="evidence" value="ECO:0007669"/>
    <property type="project" value="TreeGrafter"/>
</dbReference>
<dbReference type="Bgee" id="ENSOCUG00000008563">
    <property type="expression patterns" value="Expressed in testis"/>
</dbReference>
<keyword evidence="8" id="KW-0862">Zinc</keyword>
<dbReference type="GO" id="GO:0009897">
    <property type="term" value="C:external side of plasma membrane"/>
    <property type="evidence" value="ECO:0007669"/>
    <property type="project" value="TreeGrafter"/>
</dbReference>
<dbReference type="Proteomes" id="UP000001811">
    <property type="component" value="Unplaced"/>
</dbReference>
<dbReference type="Gene3D" id="4.10.70.10">
    <property type="entry name" value="Disintegrin domain"/>
    <property type="match status" value="1"/>
</dbReference>
<dbReference type="AlphaFoldDB" id="G1SVE7"/>
<keyword evidence="7" id="KW-0245">EGF-like domain</keyword>
<evidence type="ECO:0000256" key="5">
    <source>
        <dbReference type="ARBA" id="ARBA00023157"/>
    </source>
</evidence>
<dbReference type="InterPro" id="IPR034027">
    <property type="entry name" value="Reprolysin_adamalysin"/>
</dbReference>
<evidence type="ECO:0000313" key="14">
    <source>
        <dbReference type="Ensembl" id="ENSOCUP00000007402.3"/>
    </source>
</evidence>
<dbReference type="InterPro" id="IPR036436">
    <property type="entry name" value="Disintegrin_dom_sf"/>
</dbReference>
<sequence>MAPFFMGPACTQAQLTGALWLQVLWTLLFPASCSHAPPGWRFTSSEIVIPRKVPHRTGRLQAPAQLSYSMRFRGRRHVLHMKLKKSLVPRNFPVITDDDQGAMQEDYPFVPRDCYYYSYLEGVPGSMATMDTCNGGLRGMLQVDDFTYEIKPLEASLKFEHVISLLVSEEREEEAKHCKIGGKDTYQASEEENHAETPRAGPVYMWQVHYKVLRLHYTVSSSLRNMNKNETQIIENVFIMNNILHSIYRPASLNAAIRVLCIWSIDKASITDRPHPERAVTDFGLWKFYSLYKDIPHSTSVLYTGHLIAGHNYFASPGGICNPNWGALFVYVSQYHLFLAASITAHALGHNLNIGHDAAGCQCFRRSTCVMAPVPGLQDMLSNCSYNMVFQKIFFWDPCLSSPNVPYNNFPYIAPRCGDKIRNQQEECDCGSFKECTENKCCETTCTLSLGSVCDHTTCCNEKCKLSAPGVICRDIRGICDLPEYCDGKTENCPKDFYIQDGTPCSPVAVCVRGNCSDRDMQCQALFGYEVGDGPKACYDQLNIIGDRFGNCGIRQQRPGRVPFKCEQDDVLCGMLHCGKVKEIPGGGLHTTFRRILVQDVKQEECYGFDTHHGLDLPEMGLVVDGATCGPGSFCLNQNCTFHADMKFDCDVKTCNYKGVCNSNKNCHCVRGWKPPNCEQKGPGGSVDSGPPPDKEVGIQPKILVNVNMELLLICIRLALLLFAIIVGALTTAKRYIEKKVLKDEYESDESL</sequence>
<dbReference type="Pfam" id="PF01421">
    <property type="entry name" value="Reprolysin"/>
    <property type="match status" value="1"/>
</dbReference>
<dbReference type="PANTHER" id="PTHR11905:SF167">
    <property type="entry name" value="A DISINTEGRIN AND METALLOPEPTIDASE DOMAIN 4-RELATED"/>
    <property type="match status" value="1"/>
</dbReference>
<evidence type="ECO:0000256" key="9">
    <source>
        <dbReference type="SAM" id="Phobius"/>
    </source>
</evidence>
<dbReference type="PROSITE" id="PS50215">
    <property type="entry name" value="ADAM_MEPRO"/>
    <property type="match status" value="1"/>
</dbReference>
<dbReference type="InParanoid" id="G1SVE7"/>
<evidence type="ECO:0008006" key="16">
    <source>
        <dbReference type="Google" id="ProtNLM"/>
    </source>
</evidence>
<keyword evidence="2 9" id="KW-0812">Transmembrane</keyword>
<name>G1SVE7_RABIT</name>
<dbReference type="HOGENOM" id="CLU_012714_4_0_1"/>
<evidence type="ECO:0000256" key="8">
    <source>
        <dbReference type="PROSITE-ProRule" id="PRU00276"/>
    </source>
</evidence>
<dbReference type="InterPro" id="IPR024079">
    <property type="entry name" value="MetalloPept_cat_dom_sf"/>
</dbReference>
<dbReference type="InterPro" id="IPR001590">
    <property type="entry name" value="Peptidase_M12B"/>
</dbReference>
<comment type="caution">
    <text evidence="7">Lacks conserved residue(s) required for the propagation of feature annotation.</text>
</comment>
<dbReference type="eggNOG" id="KOG3607">
    <property type="taxonomic scope" value="Eukaryota"/>
</dbReference>
<dbReference type="CDD" id="cd04269">
    <property type="entry name" value="ZnMc_adamalysin_II_like"/>
    <property type="match status" value="1"/>
</dbReference>
<dbReference type="Pfam" id="PF08516">
    <property type="entry name" value="ADAM_CR"/>
    <property type="match status" value="1"/>
</dbReference>
<feature type="binding site" evidence="8">
    <location>
        <position position="350"/>
    </location>
    <ligand>
        <name>Zn(2+)</name>
        <dbReference type="ChEBI" id="CHEBI:29105"/>
        <note>catalytic</note>
    </ligand>
</feature>
<proteinExistence type="predicted"/>
<feature type="binding site" evidence="8">
    <location>
        <position position="346"/>
    </location>
    <ligand>
        <name>Zn(2+)</name>
        <dbReference type="ChEBI" id="CHEBI:29105"/>
        <note>catalytic</note>
    </ligand>
</feature>
<dbReference type="GO" id="GO:0006508">
    <property type="term" value="P:proteolysis"/>
    <property type="evidence" value="ECO:0007669"/>
    <property type="project" value="InterPro"/>
</dbReference>
<evidence type="ECO:0000256" key="4">
    <source>
        <dbReference type="ARBA" id="ARBA00023136"/>
    </source>
</evidence>
<dbReference type="SUPFAM" id="SSF55486">
    <property type="entry name" value="Metalloproteases ('zincins'), catalytic domain"/>
    <property type="match status" value="1"/>
</dbReference>
<evidence type="ECO:0000259" key="13">
    <source>
        <dbReference type="PROSITE" id="PS50215"/>
    </source>
</evidence>
<organism evidence="14 15">
    <name type="scientific">Oryctolagus cuniculus</name>
    <name type="common">Rabbit</name>
    <dbReference type="NCBI Taxonomy" id="9986"/>
    <lineage>
        <taxon>Eukaryota</taxon>
        <taxon>Metazoa</taxon>
        <taxon>Chordata</taxon>
        <taxon>Craniata</taxon>
        <taxon>Vertebrata</taxon>
        <taxon>Euteleostomi</taxon>
        <taxon>Mammalia</taxon>
        <taxon>Eutheria</taxon>
        <taxon>Euarchontoglires</taxon>
        <taxon>Glires</taxon>
        <taxon>Lagomorpha</taxon>
        <taxon>Leporidae</taxon>
        <taxon>Oryctolagus</taxon>
    </lineage>
</organism>
<dbReference type="PaxDb" id="9986-ENSOCUP00000007402"/>
<dbReference type="SMART" id="SM00050">
    <property type="entry name" value="DISIN"/>
    <property type="match status" value="1"/>
</dbReference>
<dbReference type="PROSITE" id="PS50214">
    <property type="entry name" value="DISINTEGRIN_2"/>
    <property type="match status" value="1"/>
</dbReference>
<dbReference type="GeneTree" id="ENSGT00940000161933"/>
<dbReference type="FunCoup" id="G1SVE7">
    <property type="interactions" value="12"/>
</dbReference>
<dbReference type="InterPro" id="IPR001762">
    <property type="entry name" value="Disintegrin_dom"/>
</dbReference>
<keyword evidence="10" id="KW-0732">Signal</keyword>
<dbReference type="PROSITE" id="PS01186">
    <property type="entry name" value="EGF_2"/>
    <property type="match status" value="1"/>
</dbReference>
<feature type="binding site" evidence="8">
    <location>
        <position position="356"/>
    </location>
    <ligand>
        <name>Zn(2+)</name>
        <dbReference type="ChEBI" id="CHEBI:29105"/>
        <note>catalytic</note>
    </ligand>
</feature>
<evidence type="ECO:0000256" key="7">
    <source>
        <dbReference type="PROSITE-ProRule" id="PRU00076"/>
    </source>
</evidence>
<feature type="disulfide bond" evidence="6">
    <location>
        <begin position="473"/>
        <end position="493"/>
    </location>
</feature>
<feature type="domain" description="Peptidase M12B" evidence="13">
    <location>
        <begin position="211"/>
        <end position="387"/>
    </location>
</feature>
<evidence type="ECO:0000256" key="2">
    <source>
        <dbReference type="ARBA" id="ARBA00022692"/>
    </source>
</evidence>
<dbReference type="GO" id="GO:0008584">
    <property type="term" value="P:male gonad development"/>
    <property type="evidence" value="ECO:0007669"/>
    <property type="project" value="TreeGrafter"/>
</dbReference>
<accession>G1SVE7</accession>
<keyword evidence="15" id="KW-1185">Reference proteome</keyword>
<evidence type="ECO:0000256" key="3">
    <source>
        <dbReference type="ARBA" id="ARBA00022989"/>
    </source>
</evidence>
<dbReference type="Pfam" id="PF01562">
    <property type="entry name" value="Pep_M12B_propep"/>
    <property type="match status" value="1"/>
</dbReference>
<feature type="signal peptide" evidence="10">
    <location>
        <begin position="1"/>
        <end position="35"/>
    </location>
</feature>
<dbReference type="PROSITE" id="PS50026">
    <property type="entry name" value="EGF_3"/>
    <property type="match status" value="1"/>
</dbReference>
<dbReference type="InterPro" id="IPR000742">
    <property type="entry name" value="EGF"/>
</dbReference>
<dbReference type="SUPFAM" id="SSF57552">
    <property type="entry name" value="Blood coagulation inhibitor (disintegrin)"/>
    <property type="match status" value="1"/>
</dbReference>
<keyword evidence="3 9" id="KW-1133">Transmembrane helix</keyword>
<dbReference type="Gene3D" id="3.40.390.10">
    <property type="entry name" value="Collagenase (Catalytic Domain)"/>
    <property type="match status" value="1"/>
</dbReference>
<dbReference type="InterPro" id="IPR002870">
    <property type="entry name" value="Peptidase_M12B_N"/>
</dbReference>
<evidence type="ECO:0000259" key="11">
    <source>
        <dbReference type="PROSITE" id="PS50026"/>
    </source>
</evidence>
<evidence type="ECO:0000256" key="6">
    <source>
        <dbReference type="PROSITE-ProRule" id="PRU00068"/>
    </source>
</evidence>
<dbReference type="InterPro" id="IPR006586">
    <property type="entry name" value="ADAM_Cys-rich"/>
</dbReference>
<dbReference type="SMR" id="G1SVE7"/>
<reference evidence="14" key="3">
    <citation type="submission" date="2025-09" db="UniProtKB">
        <authorList>
            <consortium name="Ensembl"/>
        </authorList>
    </citation>
    <scope>IDENTIFICATION</scope>
    <source>
        <strain evidence="14">Thorbecke</strain>
    </source>
</reference>
<feature type="chain" id="PRO_5046646198" description="Disintegrin and metalloproteinase domain-containing protein 20-like" evidence="10">
    <location>
        <begin position="36"/>
        <end position="752"/>
    </location>
</feature>
<keyword evidence="4 9" id="KW-0472">Membrane</keyword>
<dbReference type="GO" id="GO:0046872">
    <property type="term" value="F:metal ion binding"/>
    <property type="evidence" value="ECO:0007669"/>
    <property type="project" value="UniProtKB-KW"/>
</dbReference>
<evidence type="ECO:0000256" key="10">
    <source>
        <dbReference type="SAM" id="SignalP"/>
    </source>
</evidence>
<evidence type="ECO:0000259" key="12">
    <source>
        <dbReference type="PROSITE" id="PS50214"/>
    </source>
</evidence>
<dbReference type="Ensembl" id="ENSOCUT00000008563.3">
    <property type="protein sequence ID" value="ENSOCUP00000007402.3"/>
    <property type="gene ID" value="ENSOCUG00000008563.3"/>
</dbReference>
<feature type="domain" description="Disintegrin" evidence="12">
    <location>
        <begin position="414"/>
        <end position="501"/>
    </location>
</feature>
<evidence type="ECO:0000313" key="15">
    <source>
        <dbReference type="Proteomes" id="UP000001811"/>
    </source>
</evidence>
<feature type="transmembrane region" description="Helical" evidence="9">
    <location>
        <begin position="711"/>
        <end position="733"/>
    </location>
</feature>
<keyword evidence="5 7" id="KW-1015">Disulfide bond</keyword>
<dbReference type="SMART" id="SM00608">
    <property type="entry name" value="ACR"/>
    <property type="match status" value="1"/>
</dbReference>
<dbReference type="GO" id="GO:0004222">
    <property type="term" value="F:metalloendopeptidase activity"/>
    <property type="evidence" value="ECO:0007669"/>
    <property type="project" value="InterPro"/>
</dbReference>
<reference evidence="14 15" key="1">
    <citation type="journal article" date="2011" name="Nature">
        <title>A high-resolution map of human evolutionary constraint using 29 mammals.</title>
        <authorList>
            <person name="Lindblad-Toh K."/>
            <person name="Garber M."/>
            <person name="Zuk O."/>
            <person name="Lin M.F."/>
            <person name="Parker B.J."/>
            <person name="Washietl S."/>
            <person name="Kheradpour P."/>
            <person name="Ernst J."/>
            <person name="Jordan G."/>
            <person name="Mauceli E."/>
            <person name="Ward L.D."/>
            <person name="Lowe C.B."/>
            <person name="Holloway A.K."/>
            <person name="Clamp M."/>
            <person name="Gnerre S."/>
            <person name="Alfoldi J."/>
            <person name="Beal K."/>
            <person name="Chang J."/>
            <person name="Clawson H."/>
            <person name="Cuff J."/>
            <person name="Di Palma F."/>
            <person name="Fitzgerald S."/>
            <person name="Flicek P."/>
            <person name="Guttman M."/>
            <person name="Hubisz M.J."/>
            <person name="Jaffe D.B."/>
            <person name="Jungreis I."/>
            <person name="Kent W.J."/>
            <person name="Kostka D."/>
            <person name="Lara M."/>
            <person name="Martins A.L."/>
            <person name="Massingham T."/>
            <person name="Moltke I."/>
            <person name="Raney B.J."/>
            <person name="Rasmussen M.D."/>
            <person name="Robinson J."/>
            <person name="Stark A."/>
            <person name="Vilella A.J."/>
            <person name="Wen J."/>
            <person name="Xie X."/>
            <person name="Zody M.C."/>
            <person name="Baldwin J."/>
            <person name="Bloom T."/>
            <person name="Chin C.W."/>
            <person name="Heiman D."/>
            <person name="Nicol R."/>
            <person name="Nusbaum C."/>
            <person name="Young S."/>
            <person name="Wilkinson J."/>
            <person name="Worley K.C."/>
            <person name="Kovar C.L."/>
            <person name="Muzny D.M."/>
            <person name="Gibbs R.A."/>
            <person name="Cree A."/>
            <person name="Dihn H.H."/>
            <person name="Fowler G."/>
            <person name="Jhangiani S."/>
            <person name="Joshi V."/>
            <person name="Lee S."/>
            <person name="Lewis L.R."/>
            <person name="Nazareth L.V."/>
            <person name="Okwuonu G."/>
            <person name="Santibanez J."/>
            <person name="Warren W.C."/>
            <person name="Mardis E.R."/>
            <person name="Weinstock G.M."/>
            <person name="Wilson R.K."/>
            <person name="Delehaunty K."/>
            <person name="Dooling D."/>
            <person name="Fronik C."/>
            <person name="Fulton L."/>
            <person name="Fulton B."/>
            <person name="Graves T."/>
            <person name="Minx P."/>
            <person name="Sodergren E."/>
            <person name="Birney E."/>
            <person name="Margulies E.H."/>
            <person name="Herrero J."/>
            <person name="Green E.D."/>
            <person name="Haussler D."/>
            <person name="Siepel A."/>
            <person name="Goldman N."/>
            <person name="Pollard K.S."/>
            <person name="Pedersen J.S."/>
            <person name="Lander E.S."/>
            <person name="Kellis M."/>
        </authorList>
    </citation>
    <scope>NUCLEOTIDE SEQUENCE [LARGE SCALE GENOMIC DNA]</scope>
    <source>
        <strain evidence="15">Thorbecke</strain>
    </source>
</reference>
<feature type="disulfide bond" evidence="7">
    <location>
        <begin position="669"/>
        <end position="678"/>
    </location>
</feature>
<dbReference type="Pfam" id="PF00200">
    <property type="entry name" value="Disintegrin"/>
    <property type="match status" value="1"/>
</dbReference>
<comment type="subcellular location">
    <subcellularLocation>
        <location evidence="1">Membrane</location>
        <topology evidence="1">Single-pass membrane protein</topology>
    </subcellularLocation>
</comment>
<dbReference type="PANTHER" id="PTHR11905">
    <property type="entry name" value="ADAM A DISINTEGRIN AND METALLOPROTEASE DOMAIN"/>
    <property type="match status" value="1"/>
</dbReference>
<reference evidence="14" key="2">
    <citation type="submission" date="2025-08" db="UniProtKB">
        <authorList>
            <consortium name="Ensembl"/>
        </authorList>
    </citation>
    <scope>IDENTIFICATION</scope>
    <source>
        <strain evidence="14">Thorbecke</strain>
    </source>
</reference>
<keyword evidence="8" id="KW-0479">Metal-binding</keyword>